<proteinExistence type="predicted"/>
<dbReference type="AlphaFoldDB" id="A0A9W5TVF1"/>
<dbReference type="RefSeq" id="WP_102414402.1">
    <property type="nucleotide sequence ID" value="NZ_BMJD01000005.1"/>
</dbReference>
<accession>A0A9W5TVF1</accession>
<comment type="caution">
    <text evidence="1">The sequence shown here is derived from an EMBL/GenBank/DDBJ whole genome shotgun (WGS) entry which is preliminary data.</text>
</comment>
<name>A0A9W5TVF1_9BACI</name>
<sequence>MGQIDKRNRLDEESFSYRVTKNNTVFIDWQNKQVKILKGKEAEKFLNKINRVRDEKELQLLMAKITGNFKRGNERTVNKNKR</sequence>
<dbReference type="Proteomes" id="UP000621492">
    <property type="component" value="Unassembled WGS sequence"/>
</dbReference>
<dbReference type="EMBL" id="BMJD01000005">
    <property type="protein sequence ID" value="GGB35161.1"/>
    <property type="molecule type" value="Genomic_DNA"/>
</dbReference>
<evidence type="ECO:0000313" key="1">
    <source>
        <dbReference type="EMBL" id="GGB35161.1"/>
    </source>
</evidence>
<gene>
    <name evidence="1" type="ORF">GCM10011409_10810</name>
</gene>
<evidence type="ECO:0000313" key="2">
    <source>
        <dbReference type="Proteomes" id="UP000621492"/>
    </source>
</evidence>
<reference evidence="1" key="2">
    <citation type="submission" date="2020-09" db="EMBL/GenBank/DDBJ databases">
        <authorList>
            <person name="Sun Q."/>
            <person name="Zhou Y."/>
        </authorList>
    </citation>
    <scope>NUCLEOTIDE SEQUENCE</scope>
    <source>
        <strain evidence="1">CGMCC 1.15454</strain>
    </source>
</reference>
<organism evidence="1 2">
    <name type="scientific">Lentibacillus populi</name>
    <dbReference type="NCBI Taxonomy" id="1827502"/>
    <lineage>
        <taxon>Bacteria</taxon>
        <taxon>Bacillati</taxon>
        <taxon>Bacillota</taxon>
        <taxon>Bacilli</taxon>
        <taxon>Bacillales</taxon>
        <taxon>Bacillaceae</taxon>
        <taxon>Lentibacillus</taxon>
    </lineage>
</organism>
<protein>
    <submittedName>
        <fullName evidence="1">Uncharacterized protein</fullName>
    </submittedName>
</protein>
<reference evidence="1" key="1">
    <citation type="journal article" date="2014" name="Int. J. Syst. Evol. Microbiol.">
        <title>Complete genome sequence of Corynebacterium casei LMG S-19264T (=DSM 44701T), isolated from a smear-ripened cheese.</title>
        <authorList>
            <consortium name="US DOE Joint Genome Institute (JGI-PGF)"/>
            <person name="Walter F."/>
            <person name="Albersmeier A."/>
            <person name="Kalinowski J."/>
            <person name="Ruckert C."/>
        </authorList>
    </citation>
    <scope>NUCLEOTIDE SEQUENCE</scope>
    <source>
        <strain evidence="1">CGMCC 1.15454</strain>
    </source>
</reference>
<keyword evidence="2" id="KW-1185">Reference proteome</keyword>